<keyword evidence="1" id="KW-0732">Signal</keyword>
<evidence type="ECO:0000256" key="1">
    <source>
        <dbReference type="SAM" id="SignalP"/>
    </source>
</evidence>
<evidence type="ECO:0000313" key="3">
    <source>
        <dbReference type="Proteomes" id="UP000326757"/>
    </source>
</evidence>
<dbReference type="OrthoDB" id="3474892at2759"/>
<protein>
    <submittedName>
        <fullName evidence="2">Uncharacterized protein</fullName>
    </submittedName>
</protein>
<feature type="chain" id="PRO_5024829402" evidence="1">
    <location>
        <begin position="19"/>
        <end position="294"/>
    </location>
</feature>
<dbReference type="AlphaFoldDB" id="A0A5N6JRY9"/>
<keyword evidence="3" id="KW-1185">Reference proteome</keyword>
<feature type="signal peptide" evidence="1">
    <location>
        <begin position="1"/>
        <end position="18"/>
    </location>
</feature>
<name>A0A5N6JRY9_MONLA</name>
<proteinExistence type="predicted"/>
<accession>A0A5N6JRY9</accession>
<organism evidence="2 3">
    <name type="scientific">Monilinia laxa</name>
    <name type="common">Brown rot fungus</name>
    <name type="synonym">Sclerotinia laxa</name>
    <dbReference type="NCBI Taxonomy" id="61186"/>
    <lineage>
        <taxon>Eukaryota</taxon>
        <taxon>Fungi</taxon>
        <taxon>Dikarya</taxon>
        <taxon>Ascomycota</taxon>
        <taxon>Pezizomycotina</taxon>
        <taxon>Leotiomycetes</taxon>
        <taxon>Helotiales</taxon>
        <taxon>Sclerotiniaceae</taxon>
        <taxon>Monilinia</taxon>
    </lineage>
</organism>
<evidence type="ECO:0000313" key="2">
    <source>
        <dbReference type="EMBL" id="KAB8291638.1"/>
    </source>
</evidence>
<dbReference type="EMBL" id="VIGI01000014">
    <property type="protein sequence ID" value="KAB8291638.1"/>
    <property type="molecule type" value="Genomic_DNA"/>
</dbReference>
<comment type="caution">
    <text evidence="2">The sequence shown here is derived from an EMBL/GenBank/DDBJ whole genome shotgun (WGS) entry which is preliminary data.</text>
</comment>
<dbReference type="Proteomes" id="UP000326757">
    <property type="component" value="Unassembled WGS sequence"/>
</dbReference>
<sequence length="294" mass="32904">MHISKFLGFAAYLGVTHGACDTNVTISGLGRAADGQPAIDRQFALFSFGGSSCNSNTTVHTQDITYSHISIHSSSRSDWYSYYGFPTFDLSAHCDIQSSGVPLREFVQTGHFTWSLIPEQKITNIVCETAPHTLVNFIGREKEGTQIFRTGKVVGNEELSFKFDSDTSSTIHQLESTYPNFSYCKISNGNNKFSFTKTDRGIYTINPPQSKLKILCPDLASYPWKGTSMPKLNSSTINIVSITGRWDIPAKHYYNLQHSNQQSRKDVEIEKSFVYIPETPSTRPHNQTCCHLNT</sequence>
<gene>
    <name evidence="2" type="ORF">EYC80_006438</name>
</gene>
<reference evidence="2 3" key="1">
    <citation type="submission" date="2019-06" db="EMBL/GenBank/DDBJ databases">
        <title>Genome Sequence of the Brown Rot Fungal Pathogen Monilinia laxa.</title>
        <authorList>
            <person name="De Miccolis Angelini R.M."/>
            <person name="Landi L."/>
            <person name="Abate D."/>
            <person name="Pollastro S."/>
            <person name="Romanazzi G."/>
            <person name="Faretra F."/>
        </authorList>
    </citation>
    <scope>NUCLEOTIDE SEQUENCE [LARGE SCALE GENOMIC DNA]</scope>
    <source>
        <strain evidence="2 3">Mlax316</strain>
    </source>
</reference>